<evidence type="ECO:0000256" key="1">
    <source>
        <dbReference type="SAM" id="MobiDB-lite"/>
    </source>
</evidence>
<proteinExistence type="predicted"/>
<protein>
    <submittedName>
        <fullName evidence="2">Uncharacterized protein</fullName>
    </submittedName>
</protein>
<evidence type="ECO:0000313" key="2">
    <source>
        <dbReference type="EMBL" id="OQR92183.1"/>
    </source>
</evidence>
<evidence type="ECO:0000313" key="3">
    <source>
        <dbReference type="Proteomes" id="UP000243217"/>
    </source>
</evidence>
<gene>
    <name evidence="2" type="ORF">THRCLA_08771</name>
</gene>
<feature type="region of interest" description="Disordered" evidence="1">
    <location>
        <begin position="135"/>
        <end position="154"/>
    </location>
</feature>
<reference evidence="2 3" key="1">
    <citation type="journal article" date="2014" name="Genome Biol. Evol.">
        <title>The secreted proteins of Achlya hypogyna and Thraustotheca clavata identify the ancestral oomycete secretome and reveal gene acquisitions by horizontal gene transfer.</title>
        <authorList>
            <person name="Misner I."/>
            <person name="Blouin N."/>
            <person name="Leonard G."/>
            <person name="Richards T.A."/>
            <person name="Lane C.E."/>
        </authorList>
    </citation>
    <scope>NUCLEOTIDE SEQUENCE [LARGE SCALE GENOMIC DNA]</scope>
    <source>
        <strain evidence="2 3">ATCC 34112</strain>
    </source>
</reference>
<accession>A0A1V9Z2F4</accession>
<dbReference type="Proteomes" id="UP000243217">
    <property type="component" value="Unassembled WGS sequence"/>
</dbReference>
<keyword evidence="3" id="KW-1185">Reference proteome</keyword>
<organism evidence="2 3">
    <name type="scientific">Thraustotheca clavata</name>
    <dbReference type="NCBI Taxonomy" id="74557"/>
    <lineage>
        <taxon>Eukaryota</taxon>
        <taxon>Sar</taxon>
        <taxon>Stramenopiles</taxon>
        <taxon>Oomycota</taxon>
        <taxon>Saprolegniomycetes</taxon>
        <taxon>Saprolegniales</taxon>
        <taxon>Achlyaceae</taxon>
        <taxon>Thraustotheca</taxon>
    </lineage>
</organism>
<dbReference type="EMBL" id="JNBS01002349">
    <property type="protein sequence ID" value="OQR92183.1"/>
    <property type="molecule type" value="Genomic_DNA"/>
</dbReference>
<name>A0A1V9Z2F4_9STRA</name>
<dbReference type="AlphaFoldDB" id="A0A1V9Z2F4"/>
<comment type="caution">
    <text evidence="2">The sequence shown here is derived from an EMBL/GenBank/DDBJ whole genome shotgun (WGS) entry which is preliminary data.</text>
</comment>
<sequence length="173" mass="19413">MDLFKLTNAVTPETTSFFPTSNEISGGVRWIREHPLMAAATCAAATAFTMAAYLASQVKEPARLLQVTTSTDLYESKRVNQVTSPSDKATEKDSTFDFSDYSEICQQRRRNTVDDDMTDCPRSPGYMSLSPLEHDADRAEENEGIGSPEWGWYVSTTPPEDFYPQSNYIARRD</sequence>
<dbReference type="OrthoDB" id="195658at2759"/>